<dbReference type="Proteomes" id="UP001497535">
    <property type="component" value="Unassembled WGS sequence"/>
</dbReference>
<evidence type="ECO:0000313" key="1">
    <source>
        <dbReference type="EMBL" id="CAK5037443.1"/>
    </source>
</evidence>
<comment type="caution">
    <text evidence="1">The sequence shown here is derived from an EMBL/GenBank/DDBJ whole genome shotgun (WGS) entry which is preliminary data.</text>
</comment>
<sequence length="176" mass="19535">MAINILIKSFDDSLIDLSEISELRGEDRIENALSLARRHFRVPKLIQPKEFYSEHLDMKSVSCYLMMLYLGMCESSTRPQRVPSTRRRSTLATTTVGNESISAPSTPSGAQQPQQTNIAQTAITTTSIPTEITTEAVTSFPEAIIHSQIQQQQILSGLPVARHSIAQGNILFLILH</sequence>
<gene>
    <name evidence="1" type="ORF">MENTE1834_LOCUS9336</name>
</gene>
<keyword evidence="2" id="KW-1185">Reference proteome</keyword>
<proteinExistence type="predicted"/>
<protein>
    <submittedName>
        <fullName evidence="1">Uncharacterized protein</fullName>
    </submittedName>
</protein>
<accession>A0ACB0YA09</accession>
<dbReference type="EMBL" id="CAVMJV010000008">
    <property type="protein sequence ID" value="CAK5037443.1"/>
    <property type="molecule type" value="Genomic_DNA"/>
</dbReference>
<name>A0ACB0YA09_MELEN</name>
<organism evidence="1 2">
    <name type="scientific">Meloidogyne enterolobii</name>
    <name type="common">Root-knot nematode worm</name>
    <name type="synonym">Meloidogyne mayaguensis</name>
    <dbReference type="NCBI Taxonomy" id="390850"/>
    <lineage>
        <taxon>Eukaryota</taxon>
        <taxon>Metazoa</taxon>
        <taxon>Ecdysozoa</taxon>
        <taxon>Nematoda</taxon>
        <taxon>Chromadorea</taxon>
        <taxon>Rhabditida</taxon>
        <taxon>Tylenchina</taxon>
        <taxon>Tylenchomorpha</taxon>
        <taxon>Tylenchoidea</taxon>
        <taxon>Meloidogynidae</taxon>
        <taxon>Meloidogyninae</taxon>
        <taxon>Meloidogyne</taxon>
    </lineage>
</organism>
<reference evidence="1" key="1">
    <citation type="submission" date="2023-11" db="EMBL/GenBank/DDBJ databases">
        <authorList>
            <person name="Poullet M."/>
        </authorList>
    </citation>
    <scope>NUCLEOTIDE SEQUENCE</scope>
    <source>
        <strain evidence="1">E1834</strain>
    </source>
</reference>
<evidence type="ECO:0000313" key="2">
    <source>
        <dbReference type="Proteomes" id="UP001497535"/>
    </source>
</evidence>